<dbReference type="EMBL" id="JAWDGP010004263">
    <property type="protein sequence ID" value="KAK3766100.1"/>
    <property type="molecule type" value="Genomic_DNA"/>
</dbReference>
<keyword evidence="2" id="KW-0812">Transmembrane</keyword>
<dbReference type="Proteomes" id="UP001283361">
    <property type="component" value="Unassembled WGS sequence"/>
</dbReference>
<dbReference type="AlphaFoldDB" id="A0AAE0ZBB7"/>
<organism evidence="3 4">
    <name type="scientific">Elysia crispata</name>
    <name type="common">lettuce slug</name>
    <dbReference type="NCBI Taxonomy" id="231223"/>
    <lineage>
        <taxon>Eukaryota</taxon>
        <taxon>Metazoa</taxon>
        <taxon>Spiralia</taxon>
        <taxon>Lophotrochozoa</taxon>
        <taxon>Mollusca</taxon>
        <taxon>Gastropoda</taxon>
        <taxon>Heterobranchia</taxon>
        <taxon>Euthyneura</taxon>
        <taxon>Panpulmonata</taxon>
        <taxon>Sacoglossa</taxon>
        <taxon>Placobranchoidea</taxon>
        <taxon>Plakobranchidae</taxon>
        <taxon>Elysia</taxon>
    </lineage>
</organism>
<evidence type="ECO:0000313" key="4">
    <source>
        <dbReference type="Proteomes" id="UP001283361"/>
    </source>
</evidence>
<reference evidence="3" key="1">
    <citation type="journal article" date="2023" name="G3 (Bethesda)">
        <title>A reference genome for the long-term kleptoplast-retaining sea slug Elysia crispata morphotype clarki.</title>
        <authorList>
            <person name="Eastman K.E."/>
            <person name="Pendleton A.L."/>
            <person name="Shaikh M.A."/>
            <person name="Suttiyut T."/>
            <person name="Ogas R."/>
            <person name="Tomko P."/>
            <person name="Gavelis G."/>
            <person name="Widhalm J.R."/>
            <person name="Wisecaver J.H."/>
        </authorList>
    </citation>
    <scope>NUCLEOTIDE SEQUENCE</scope>
    <source>
        <strain evidence="3">ECLA1</strain>
    </source>
</reference>
<sequence length="115" mass="12868">MSCSYSNLPINFSEANEDSNRNSNHQISNLTRSSDHSSIELVPSMPTLLLLIMIKNALLFFGRYRYGFSMLQASSTFKPYQAQICNARDRSLLETRFCSVDPGEDAHGLPSSKAD</sequence>
<feature type="transmembrane region" description="Helical" evidence="2">
    <location>
        <begin position="41"/>
        <end position="61"/>
    </location>
</feature>
<accession>A0AAE0ZBB7</accession>
<evidence type="ECO:0000313" key="3">
    <source>
        <dbReference type="EMBL" id="KAK3766100.1"/>
    </source>
</evidence>
<keyword evidence="2" id="KW-0472">Membrane</keyword>
<feature type="compositionally biased region" description="Polar residues" evidence="1">
    <location>
        <begin position="21"/>
        <end position="32"/>
    </location>
</feature>
<comment type="caution">
    <text evidence="3">The sequence shown here is derived from an EMBL/GenBank/DDBJ whole genome shotgun (WGS) entry which is preliminary data.</text>
</comment>
<keyword evidence="2" id="KW-1133">Transmembrane helix</keyword>
<evidence type="ECO:0000256" key="1">
    <source>
        <dbReference type="SAM" id="MobiDB-lite"/>
    </source>
</evidence>
<protein>
    <submittedName>
        <fullName evidence="3">Uncharacterized protein</fullName>
    </submittedName>
</protein>
<name>A0AAE0ZBB7_9GAST</name>
<evidence type="ECO:0000256" key="2">
    <source>
        <dbReference type="SAM" id="Phobius"/>
    </source>
</evidence>
<feature type="region of interest" description="Disordered" evidence="1">
    <location>
        <begin position="13"/>
        <end position="37"/>
    </location>
</feature>
<proteinExistence type="predicted"/>
<keyword evidence="4" id="KW-1185">Reference proteome</keyword>
<gene>
    <name evidence="3" type="ORF">RRG08_002332</name>
</gene>